<dbReference type="EMBL" id="QGKV02000832">
    <property type="protein sequence ID" value="KAF3549821.1"/>
    <property type="molecule type" value="Genomic_DNA"/>
</dbReference>
<gene>
    <name evidence="2" type="ORF">DY000_02006241</name>
</gene>
<evidence type="ECO:0008006" key="4">
    <source>
        <dbReference type="Google" id="ProtNLM"/>
    </source>
</evidence>
<sequence>MKIKTGRQEPAGNKGEHDDEPLTPTARLFTAPEFNCYITAVIGLKSKIKRDVFIEGLEQTLLKHPRFSSILAIHCISGGKLKEEEGSFVQLTVRFVL</sequence>
<protein>
    <recommendedName>
        <fullName evidence="4">Oxo-4-hydroxy-4-carboxy-5-ureidoimidazoline decarboxylase domain-containing protein</fullName>
    </recommendedName>
</protein>
<evidence type="ECO:0000313" key="2">
    <source>
        <dbReference type="EMBL" id="KAF3549821.1"/>
    </source>
</evidence>
<dbReference type="PANTHER" id="PTHR31650">
    <property type="entry name" value="O-ACYLTRANSFERASE (WSD1-LIKE) FAMILY PROTEIN"/>
    <property type="match status" value="1"/>
</dbReference>
<dbReference type="PANTHER" id="PTHR31650:SF53">
    <property type="entry name" value="(RAPE) HYPOTHETICAL PROTEIN"/>
    <property type="match status" value="1"/>
</dbReference>
<dbReference type="InterPro" id="IPR045034">
    <property type="entry name" value="O-acyltransferase_WSD1-like"/>
</dbReference>
<name>A0ABQ7CDR9_BRACR</name>
<accession>A0ABQ7CDR9</accession>
<reference evidence="2 3" key="1">
    <citation type="journal article" date="2020" name="BMC Genomics">
        <title>Intraspecific diversification of the crop wild relative Brassica cretica Lam. using demographic model selection.</title>
        <authorList>
            <person name="Kioukis A."/>
            <person name="Michalopoulou V.A."/>
            <person name="Briers L."/>
            <person name="Pirintsos S."/>
            <person name="Studholme D.J."/>
            <person name="Pavlidis P."/>
            <person name="Sarris P.F."/>
        </authorList>
    </citation>
    <scope>NUCLEOTIDE SEQUENCE [LARGE SCALE GENOMIC DNA]</scope>
    <source>
        <strain evidence="3">cv. PFS-1207/04</strain>
    </source>
</reference>
<organism evidence="2 3">
    <name type="scientific">Brassica cretica</name>
    <name type="common">Mustard</name>
    <dbReference type="NCBI Taxonomy" id="69181"/>
    <lineage>
        <taxon>Eukaryota</taxon>
        <taxon>Viridiplantae</taxon>
        <taxon>Streptophyta</taxon>
        <taxon>Embryophyta</taxon>
        <taxon>Tracheophyta</taxon>
        <taxon>Spermatophyta</taxon>
        <taxon>Magnoliopsida</taxon>
        <taxon>eudicotyledons</taxon>
        <taxon>Gunneridae</taxon>
        <taxon>Pentapetalae</taxon>
        <taxon>rosids</taxon>
        <taxon>malvids</taxon>
        <taxon>Brassicales</taxon>
        <taxon>Brassicaceae</taxon>
        <taxon>Brassiceae</taxon>
        <taxon>Brassica</taxon>
    </lineage>
</organism>
<feature type="region of interest" description="Disordered" evidence="1">
    <location>
        <begin position="1"/>
        <end position="24"/>
    </location>
</feature>
<comment type="caution">
    <text evidence="2">The sequence shown here is derived from an EMBL/GenBank/DDBJ whole genome shotgun (WGS) entry which is preliminary data.</text>
</comment>
<evidence type="ECO:0000256" key="1">
    <source>
        <dbReference type="SAM" id="MobiDB-lite"/>
    </source>
</evidence>
<proteinExistence type="predicted"/>
<dbReference type="Proteomes" id="UP000266723">
    <property type="component" value="Unassembled WGS sequence"/>
</dbReference>
<evidence type="ECO:0000313" key="3">
    <source>
        <dbReference type="Proteomes" id="UP000266723"/>
    </source>
</evidence>
<keyword evidence="3" id="KW-1185">Reference proteome</keyword>